<dbReference type="PROSITE" id="PS51257">
    <property type="entry name" value="PROKAR_LIPOPROTEIN"/>
    <property type="match status" value="1"/>
</dbReference>
<evidence type="ECO:0000313" key="1">
    <source>
        <dbReference type="EMBL" id="PRP81209.1"/>
    </source>
</evidence>
<comment type="caution">
    <text evidence="1">The sequence shown here is derived from an EMBL/GenBank/DDBJ whole genome shotgun (WGS) entry which is preliminary data.</text>
</comment>
<organism evidence="1 2">
    <name type="scientific">Planoprotostelium fungivorum</name>
    <dbReference type="NCBI Taxonomy" id="1890364"/>
    <lineage>
        <taxon>Eukaryota</taxon>
        <taxon>Amoebozoa</taxon>
        <taxon>Evosea</taxon>
        <taxon>Variosea</taxon>
        <taxon>Cavosteliida</taxon>
        <taxon>Cavosteliaceae</taxon>
        <taxon>Planoprotostelium</taxon>
    </lineage>
</organism>
<dbReference type="AlphaFoldDB" id="A0A2P6NB85"/>
<accession>A0A2P6NB85</accession>
<keyword evidence="2" id="KW-1185">Reference proteome</keyword>
<dbReference type="Proteomes" id="UP000241769">
    <property type="component" value="Unassembled WGS sequence"/>
</dbReference>
<sequence>MNVFKPPTQFSCFFLSCACSSCVSQLRLHQDNKGRINGSCEPKRGDQRLLPFVWGVRHVDHFLRC</sequence>
<evidence type="ECO:0000313" key="2">
    <source>
        <dbReference type="Proteomes" id="UP000241769"/>
    </source>
</evidence>
<reference evidence="1 2" key="1">
    <citation type="journal article" date="2018" name="Genome Biol. Evol.">
        <title>Multiple Roots of Fruiting Body Formation in Amoebozoa.</title>
        <authorList>
            <person name="Hillmann F."/>
            <person name="Forbes G."/>
            <person name="Novohradska S."/>
            <person name="Ferling I."/>
            <person name="Riege K."/>
            <person name="Groth M."/>
            <person name="Westermann M."/>
            <person name="Marz M."/>
            <person name="Spaller T."/>
            <person name="Winckler T."/>
            <person name="Schaap P."/>
            <person name="Glockner G."/>
        </authorList>
    </citation>
    <scope>NUCLEOTIDE SEQUENCE [LARGE SCALE GENOMIC DNA]</scope>
    <source>
        <strain evidence="1 2">Jena</strain>
    </source>
</reference>
<gene>
    <name evidence="1" type="ORF">PROFUN_02043</name>
</gene>
<name>A0A2P6NB85_9EUKA</name>
<dbReference type="EMBL" id="MDYQ01000129">
    <property type="protein sequence ID" value="PRP81209.1"/>
    <property type="molecule type" value="Genomic_DNA"/>
</dbReference>
<dbReference type="InParanoid" id="A0A2P6NB85"/>
<protein>
    <submittedName>
        <fullName evidence="1">Uncharacterized protein</fullName>
    </submittedName>
</protein>
<proteinExistence type="predicted"/>